<dbReference type="NCBIfam" id="TIGR00745">
    <property type="entry name" value="apbA_panE"/>
    <property type="match status" value="1"/>
</dbReference>
<dbReference type="InterPro" id="IPR013328">
    <property type="entry name" value="6PGD_dom2"/>
</dbReference>
<dbReference type="InterPro" id="IPR008927">
    <property type="entry name" value="6-PGluconate_DH-like_C_sf"/>
</dbReference>
<evidence type="ECO:0000256" key="3">
    <source>
        <dbReference type="ARBA" id="ARBA00013014"/>
    </source>
</evidence>
<evidence type="ECO:0000259" key="12">
    <source>
        <dbReference type="Pfam" id="PF08546"/>
    </source>
</evidence>
<dbReference type="InterPro" id="IPR003710">
    <property type="entry name" value="ApbA"/>
</dbReference>
<dbReference type="Gene3D" id="3.40.50.720">
    <property type="entry name" value="NAD(P)-binding Rossmann-like Domain"/>
    <property type="match status" value="1"/>
</dbReference>
<dbReference type="GO" id="GO:0015940">
    <property type="term" value="P:pantothenate biosynthetic process"/>
    <property type="evidence" value="ECO:0007669"/>
    <property type="project" value="UniProtKB-UniPathway"/>
</dbReference>
<evidence type="ECO:0000256" key="8">
    <source>
        <dbReference type="ARBA" id="ARBA00032024"/>
    </source>
</evidence>
<dbReference type="EC" id="1.1.1.169" evidence="3 10"/>
<evidence type="ECO:0000256" key="7">
    <source>
        <dbReference type="ARBA" id="ARBA00023002"/>
    </source>
</evidence>
<dbReference type="InterPro" id="IPR013752">
    <property type="entry name" value="KPA_reductase"/>
</dbReference>
<sequence>MKFLIIGAGGIGCYYGARLIEAGHQVTFVARGAHLEAMQSQGLKVEHEALEFNAAVDARAMQAVMSEHTCSDYDLIMLALKSGATRDWLETAAPWLKEADTPVLSLQNGVDNEPLIADTLGTSRTLGGLAVRIGGHIIAPGHIEAKGPAQVVMGRWPNENETDPALEQLAKVLNDAQIPTRLTDNIRYELWKKLLINNGVNPLSALTGLDTRSLTADPTLGQTVYAMMQETAVAARADEVELTQADVDEMFALISNFDAIKTSMLVDREKGRPLELDDISGAVIRRCKALGETAPNSELVQRLLQLDIKPEQWRPLGSE</sequence>
<dbReference type="SUPFAM" id="SSF51735">
    <property type="entry name" value="NAD(P)-binding Rossmann-fold domains"/>
    <property type="match status" value="1"/>
</dbReference>
<dbReference type="PANTHER" id="PTHR21708">
    <property type="entry name" value="PROBABLE 2-DEHYDROPANTOATE 2-REDUCTASE"/>
    <property type="match status" value="1"/>
</dbReference>
<gene>
    <name evidence="13" type="ORF">SAMN05421647_107200</name>
</gene>
<dbReference type="Gene3D" id="1.10.1040.10">
    <property type="entry name" value="N-(1-d-carboxylethyl)-l-norvaline Dehydrogenase, domain 2"/>
    <property type="match status" value="1"/>
</dbReference>
<accession>A0A1N6USX5</accession>
<evidence type="ECO:0000256" key="6">
    <source>
        <dbReference type="ARBA" id="ARBA00022857"/>
    </source>
</evidence>
<keyword evidence="5 10" id="KW-0566">Pantothenate biosynthesis</keyword>
<dbReference type="AlphaFoldDB" id="A0A1N6USX5"/>
<evidence type="ECO:0000256" key="1">
    <source>
        <dbReference type="ARBA" id="ARBA00004994"/>
    </source>
</evidence>
<dbReference type="RefSeq" id="WP_076464102.1">
    <property type="nucleotide sequence ID" value="NZ_FTMN01000007.1"/>
</dbReference>
<dbReference type="Pfam" id="PF02558">
    <property type="entry name" value="ApbA"/>
    <property type="match status" value="1"/>
</dbReference>
<proteinExistence type="inferred from homology"/>
<dbReference type="FunFam" id="1.10.1040.10:FF:000017">
    <property type="entry name" value="2-dehydropantoate 2-reductase"/>
    <property type="match status" value="1"/>
</dbReference>
<feature type="domain" description="Ketopantoate reductase N-terminal" evidence="11">
    <location>
        <begin position="4"/>
        <end position="157"/>
    </location>
</feature>
<dbReference type="GO" id="GO:0005737">
    <property type="term" value="C:cytoplasm"/>
    <property type="evidence" value="ECO:0007669"/>
    <property type="project" value="TreeGrafter"/>
</dbReference>
<comment type="pathway">
    <text evidence="1 10">Cofactor biosynthesis; (R)-pantothenate biosynthesis; (R)-pantoate from 3-methyl-2-oxobutanoate: step 2/2.</text>
</comment>
<dbReference type="InterPro" id="IPR013332">
    <property type="entry name" value="KPR_N"/>
</dbReference>
<comment type="function">
    <text evidence="10">Catalyzes the NADPH-dependent reduction of ketopantoate into pantoic acid.</text>
</comment>
<dbReference type="SUPFAM" id="SSF48179">
    <property type="entry name" value="6-phosphogluconate dehydrogenase C-terminal domain-like"/>
    <property type="match status" value="1"/>
</dbReference>
<evidence type="ECO:0000256" key="10">
    <source>
        <dbReference type="RuleBase" id="RU362068"/>
    </source>
</evidence>
<dbReference type="InterPro" id="IPR036291">
    <property type="entry name" value="NAD(P)-bd_dom_sf"/>
</dbReference>
<protein>
    <recommendedName>
        <fullName evidence="4 10">2-dehydropantoate 2-reductase</fullName>
        <ecNumber evidence="3 10">1.1.1.169</ecNumber>
    </recommendedName>
    <alternativeName>
        <fullName evidence="8 10">Ketopantoate reductase</fullName>
    </alternativeName>
</protein>
<keyword evidence="7 10" id="KW-0560">Oxidoreductase</keyword>
<comment type="catalytic activity">
    <reaction evidence="9 10">
        <text>(R)-pantoate + NADP(+) = 2-dehydropantoate + NADPH + H(+)</text>
        <dbReference type="Rhea" id="RHEA:16233"/>
        <dbReference type="ChEBI" id="CHEBI:11561"/>
        <dbReference type="ChEBI" id="CHEBI:15378"/>
        <dbReference type="ChEBI" id="CHEBI:15980"/>
        <dbReference type="ChEBI" id="CHEBI:57783"/>
        <dbReference type="ChEBI" id="CHEBI:58349"/>
        <dbReference type="EC" id="1.1.1.169"/>
    </reaction>
</comment>
<evidence type="ECO:0000256" key="5">
    <source>
        <dbReference type="ARBA" id="ARBA00022655"/>
    </source>
</evidence>
<evidence type="ECO:0000256" key="9">
    <source>
        <dbReference type="ARBA" id="ARBA00048793"/>
    </source>
</evidence>
<reference evidence="13 14" key="1">
    <citation type="submission" date="2017-01" db="EMBL/GenBank/DDBJ databases">
        <authorList>
            <person name="Mah S.A."/>
            <person name="Swanson W.J."/>
            <person name="Moy G.W."/>
            <person name="Vacquier V.D."/>
        </authorList>
    </citation>
    <scope>NUCLEOTIDE SEQUENCE [LARGE SCALE GENOMIC DNA]</scope>
    <source>
        <strain evidence="13 14">DSM 7027</strain>
    </source>
</reference>
<evidence type="ECO:0000256" key="2">
    <source>
        <dbReference type="ARBA" id="ARBA00007870"/>
    </source>
</evidence>
<dbReference type="EMBL" id="FTMN01000007">
    <property type="protein sequence ID" value="SIQ68621.1"/>
    <property type="molecule type" value="Genomic_DNA"/>
</dbReference>
<dbReference type="InterPro" id="IPR051402">
    <property type="entry name" value="KPR-Related"/>
</dbReference>
<keyword evidence="6 10" id="KW-0521">NADP</keyword>
<dbReference type="Pfam" id="PF08546">
    <property type="entry name" value="ApbA_C"/>
    <property type="match status" value="1"/>
</dbReference>
<organism evidence="13 14">
    <name type="scientific">Marinobacterium stanieri</name>
    <dbReference type="NCBI Taxonomy" id="49186"/>
    <lineage>
        <taxon>Bacteria</taxon>
        <taxon>Pseudomonadati</taxon>
        <taxon>Pseudomonadota</taxon>
        <taxon>Gammaproteobacteria</taxon>
        <taxon>Oceanospirillales</taxon>
        <taxon>Oceanospirillaceae</taxon>
        <taxon>Marinobacterium</taxon>
    </lineage>
</organism>
<dbReference type="GO" id="GO:0008677">
    <property type="term" value="F:2-dehydropantoate 2-reductase activity"/>
    <property type="evidence" value="ECO:0007669"/>
    <property type="project" value="UniProtKB-EC"/>
</dbReference>
<dbReference type="Proteomes" id="UP000186895">
    <property type="component" value="Unassembled WGS sequence"/>
</dbReference>
<evidence type="ECO:0000313" key="14">
    <source>
        <dbReference type="Proteomes" id="UP000186895"/>
    </source>
</evidence>
<feature type="domain" description="Ketopantoate reductase C-terminal" evidence="12">
    <location>
        <begin position="185"/>
        <end position="305"/>
    </location>
</feature>
<comment type="similarity">
    <text evidence="2 10">Belongs to the ketopantoate reductase family.</text>
</comment>
<dbReference type="STRING" id="49186.SAMN05421647_107200"/>
<dbReference type="PANTHER" id="PTHR21708:SF26">
    <property type="entry name" value="2-DEHYDROPANTOATE 2-REDUCTASE"/>
    <property type="match status" value="1"/>
</dbReference>
<evidence type="ECO:0000313" key="13">
    <source>
        <dbReference type="EMBL" id="SIQ68621.1"/>
    </source>
</evidence>
<keyword evidence="14" id="KW-1185">Reference proteome</keyword>
<dbReference type="eggNOG" id="COG1893">
    <property type="taxonomic scope" value="Bacteria"/>
</dbReference>
<dbReference type="UniPathway" id="UPA00028">
    <property type="reaction ID" value="UER00004"/>
</dbReference>
<evidence type="ECO:0000259" key="11">
    <source>
        <dbReference type="Pfam" id="PF02558"/>
    </source>
</evidence>
<evidence type="ECO:0000256" key="4">
    <source>
        <dbReference type="ARBA" id="ARBA00019465"/>
    </source>
</evidence>
<name>A0A1N6USX5_9GAMM</name>